<feature type="region of interest" description="Disordered" evidence="2">
    <location>
        <begin position="448"/>
        <end position="619"/>
    </location>
</feature>
<keyword evidence="3" id="KW-1133">Transmembrane helix</keyword>
<dbReference type="PANTHER" id="PTHR15715">
    <property type="entry name" value="CENTROSOMAL PROTEIN OF 170 KDA"/>
    <property type="match status" value="1"/>
</dbReference>
<proteinExistence type="predicted"/>
<reference evidence="5" key="1">
    <citation type="journal article" date="2023" name="BMC Genomics">
        <title>Chromosome-level genome assemblies of Cutaneotrichosporon spp. (Trichosporonales, Basidiomycota) reveal imbalanced evolution between nucleotide sequences and chromosome synteny.</title>
        <authorList>
            <person name="Kobayashi Y."/>
            <person name="Kayamori A."/>
            <person name="Aoki K."/>
            <person name="Shiwa Y."/>
            <person name="Matsutani M."/>
            <person name="Fujita N."/>
            <person name="Sugita T."/>
            <person name="Iwasaki W."/>
            <person name="Tanaka N."/>
            <person name="Takashima M."/>
        </authorList>
    </citation>
    <scope>NUCLEOTIDE SEQUENCE</scope>
    <source>
        <strain evidence="5">HIS019</strain>
    </source>
</reference>
<dbReference type="InterPro" id="IPR000253">
    <property type="entry name" value="FHA_dom"/>
</dbReference>
<dbReference type="PANTHER" id="PTHR15715:SF37">
    <property type="entry name" value="LD47843P"/>
    <property type="match status" value="1"/>
</dbReference>
<dbReference type="RefSeq" id="XP_060454874.1">
    <property type="nucleotide sequence ID" value="XM_060598041.1"/>
</dbReference>
<evidence type="ECO:0000313" key="5">
    <source>
        <dbReference type="EMBL" id="BEI89608.1"/>
    </source>
</evidence>
<feature type="compositionally biased region" description="Acidic residues" evidence="2">
    <location>
        <begin position="456"/>
        <end position="489"/>
    </location>
</feature>
<evidence type="ECO:0000256" key="2">
    <source>
        <dbReference type="SAM" id="MobiDB-lite"/>
    </source>
</evidence>
<dbReference type="Proteomes" id="UP001233271">
    <property type="component" value="Chromosome 2"/>
</dbReference>
<dbReference type="PROSITE" id="PS50006">
    <property type="entry name" value="FHA_DOMAIN"/>
    <property type="match status" value="1"/>
</dbReference>
<evidence type="ECO:0000259" key="4">
    <source>
        <dbReference type="PROSITE" id="PS50006"/>
    </source>
</evidence>
<dbReference type="GO" id="GO:0005737">
    <property type="term" value="C:cytoplasm"/>
    <property type="evidence" value="ECO:0007669"/>
    <property type="project" value="TreeGrafter"/>
</dbReference>
<name>A0AA48IG00_9TREE</name>
<feature type="coiled-coil region" evidence="1">
    <location>
        <begin position="277"/>
        <end position="304"/>
    </location>
</feature>
<dbReference type="Pfam" id="PF00498">
    <property type="entry name" value="FHA"/>
    <property type="match status" value="1"/>
</dbReference>
<dbReference type="InterPro" id="IPR008984">
    <property type="entry name" value="SMAD_FHA_dom_sf"/>
</dbReference>
<dbReference type="SMART" id="SM00240">
    <property type="entry name" value="FHA"/>
    <property type="match status" value="1"/>
</dbReference>
<evidence type="ECO:0000313" key="6">
    <source>
        <dbReference type="Proteomes" id="UP001233271"/>
    </source>
</evidence>
<keyword evidence="3" id="KW-0472">Membrane</keyword>
<feature type="region of interest" description="Disordered" evidence="2">
    <location>
        <begin position="306"/>
        <end position="352"/>
    </location>
</feature>
<keyword evidence="3" id="KW-0812">Transmembrane</keyword>
<gene>
    <name evidence="5" type="ORF">CcaverHIS019_0209700</name>
</gene>
<dbReference type="AlphaFoldDB" id="A0AA48IG00"/>
<evidence type="ECO:0000256" key="1">
    <source>
        <dbReference type="SAM" id="Coils"/>
    </source>
</evidence>
<feature type="transmembrane region" description="Helical" evidence="3">
    <location>
        <begin position="633"/>
        <end position="650"/>
    </location>
</feature>
<dbReference type="KEGG" id="ccac:CcaHIS019_0209700"/>
<dbReference type="Gene3D" id="2.60.200.20">
    <property type="match status" value="1"/>
</dbReference>
<organism evidence="5 6">
    <name type="scientific">Cutaneotrichosporon cavernicola</name>
    <dbReference type="NCBI Taxonomy" id="279322"/>
    <lineage>
        <taxon>Eukaryota</taxon>
        <taxon>Fungi</taxon>
        <taxon>Dikarya</taxon>
        <taxon>Basidiomycota</taxon>
        <taxon>Agaricomycotina</taxon>
        <taxon>Tremellomycetes</taxon>
        <taxon>Trichosporonales</taxon>
        <taxon>Trichosporonaceae</taxon>
        <taxon>Cutaneotrichosporon</taxon>
    </lineage>
</organism>
<feature type="compositionally biased region" description="Basic and acidic residues" evidence="2">
    <location>
        <begin position="593"/>
        <end position="619"/>
    </location>
</feature>
<keyword evidence="6" id="KW-1185">Reference proteome</keyword>
<dbReference type="SUPFAM" id="SSF49879">
    <property type="entry name" value="SMAD/FHA domain"/>
    <property type="match status" value="1"/>
</dbReference>
<dbReference type="InterPro" id="IPR051176">
    <property type="entry name" value="Cent_Immune-Sig_Mod"/>
</dbReference>
<feature type="compositionally biased region" description="Basic and acidic residues" evidence="2">
    <location>
        <begin position="564"/>
        <end position="573"/>
    </location>
</feature>
<keyword evidence="1" id="KW-0175">Coiled coil</keyword>
<dbReference type="EMBL" id="AP028213">
    <property type="protein sequence ID" value="BEI89608.1"/>
    <property type="molecule type" value="Genomic_DNA"/>
</dbReference>
<feature type="domain" description="FHA" evidence="4">
    <location>
        <begin position="12"/>
        <end position="68"/>
    </location>
</feature>
<sequence length="654" mass="71707">MKMIHLPPGQRVKIGRQTNTKTVPGERNAYFDSKVLSRTHAEIWEQGGKIFIKDVKSSNGTFVNGVRLSPEGVESDPYQLNTEDMLEFGIDIISEDNRTIIHHKVSAKAYCVFAPDDAAISAREVTAYQNEMRSVRRGGSISQPNTANPLSHMGPSMMSAGGKANGLSFEHVLQKLQNELAKSKETGQELQTLAGAMSEVQDTLGGGLAPSQNGAAAQYIPAQFRNPSAEAQAALAGPHGSSAAAFIALQSQMNDTQSSVATHLERIRQLEGQIQHQDALKLEIAGVRKQMDDSKREMEQLLALSRASENGSHYDDDDDDAQSVATVMPDDDDEDSHRASKSANGSASRGQDDLAARIQALTTEISDALQLSKALQTQHGEAMTAVKQLTQRVGLLESDIAERVSAATVQAEERWEAWRSKFEDKWKKERESWESERERLRGVVREWEEASRRAVEEEEEREMNEQLSGDDELVDEEDDDAQQDVEEGELLAVHNRWQAPHSAGSDGLDLGEVSPAISKPRRRRPSTKTALAMRSLRAVANSSGGASTPKGGRETPPAIKKGRSRELSRDALRRVKGGRGRSGSRPASPNVLNEKESSESGRESADTLRGEKEHVERKLDNGVKKPVVGQSQLPIMTVVIVAAVAGFIYYRHRE</sequence>
<evidence type="ECO:0000256" key="3">
    <source>
        <dbReference type="SAM" id="Phobius"/>
    </source>
</evidence>
<protein>
    <recommendedName>
        <fullName evidence="4">FHA domain-containing protein</fullName>
    </recommendedName>
</protein>
<accession>A0AA48IG00</accession>
<dbReference type="GeneID" id="85493479"/>